<evidence type="ECO:0000256" key="1">
    <source>
        <dbReference type="SAM" id="Phobius"/>
    </source>
</evidence>
<keyword evidence="1" id="KW-0472">Membrane</keyword>
<dbReference type="AlphaFoldDB" id="A0A1I4PWD6"/>
<gene>
    <name evidence="2" type="ORF">SAMN04488696_0925</name>
</gene>
<reference evidence="3" key="1">
    <citation type="submission" date="2016-10" db="EMBL/GenBank/DDBJ databases">
        <authorList>
            <person name="Varghese N."/>
            <person name="Submissions S."/>
        </authorList>
    </citation>
    <scope>NUCLEOTIDE SEQUENCE [LARGE SCALE GENOMIC DNA]</scope>
    <source>
        <strain evidence="3">Mob M</strain>
    </source>
</reference>
<dbReference type="RefSeq" id="WP_091933710.1">
    <property type="nucleotide sequence ID" value="NZ_FOUJ01000001.1"/>
</dbReference>
<dbReference type="EMBL" id="FOUJ01000001">
    <property type="protein sequence ID" value="SFM31763.1"/>
    <property type="molecule type" value="Genomic_DNA"/>
</dbReference>
<feature type="transmembrane region" description="Helical" evidence="1">
    <location>
        <begin position="21"/>
        <end position="38"/>
    </location>
</feature>
<accession>A0A1I4PWD6</accession>
<keyword evidence="3" id="KW-1185">Reference proteome</keyword>
<name>A0A1I4PWD6_9EURY</name>
<keyword evidence="1" id="KW-0812">Transmembrane</keyword>
<sequence>MEKNVPIKPGASKKDNMIKDLIIVGVVLFAGVMLVNTLEDLDDSSIYEFLRIRFDLTGSQEGISETEHIIYPSEAPDDICLDSKRTVYPSTGEGSATWFYYGNCGGWKIYDVVPGSAVKLQARGDECSTCPSCTLGDINYYIYDYYDDQWNEMEFIDGPDNHCGEYIEYYIPTGDRIKIVAESGFYLTVYQ</sequence>
<keyword evidence="1" id="KW-1133">Transmembrane helix</keyword>
<proteinExistence type="predicted"/>
<organism evidence="2 3">
    <name type="scientific">Methanolobus profundi</name>
    <dbReference type="NCBI Taxonomy" id="487685"/>
    <lineage>
        <taxon>Archaea</taxon>
        <taxon>Methanobacteriati</taxon>
        <taxon>Methanobacteriota</taxon>
        <taxon>Stenosarchaea group</taxon>
        <taxon>Methanomicrobia</taxon>
        <taxon>Methanosarcinales</taxon>
        <taxon>Methanosarcinaceae</taxon>
        <taxon>Methanolobus</taxon>
    </lineage>
</organism>
<dbReference type="OrthoDB" id="378209at2157"/>
<protein>
    <submittedName>
        <fullName evidence="2">Uncharacterized protein</fullName>
    </submittedName>
</protein>
<evidence type="ECO:0000313" key="3">
    <source>
        <dbReference type="Proteomes" id="UP000198535"/>
    </source>
</evidence>
<evidence type="ECO:0000313" key="2">
    <source>
        <dbReference type="EMBL" id="SFM31763.1"/>
    </source>
</evidence>
<dbReference type="Proteomes" id="UP000198535">
    <property type="component" value="Unassembled WGS sequence"/>
</dbReference>